<gene>
    <name evidence="2" type="ORF">K491DRAFT_695323</name>
</gene>
<keyword evidence="1" id="KW-0812">Transmembrane</keyword>
<keyword evidence="1" id="KW-0472">Membrane</keyword>
<feature type="transmembrane region" description="Helical" evidence="1">
    <location>
        <begin position="41"/>
        <end position="61"/>
    </location>
</feature>
<feature type="transmembrane region" description="Helical" evidence="1">
    <location>
        <begin position="136"/>
        <end position="159"/>
    </location>
</feature>
<proteinExistence type="predicted"/>
<keyword evidence="1" id="KW-1133">Transmembrane helix</keyword>
<organism evidence="2 3">
    <name type="scientific">Lophiostoma macrostomum CBS 122681</name>
    <dbReference type="NCBI Taxonomy" id="1314788"/>
    <lineage>
        <taxon>Eukaryota</taxon>
        <taxon>Fungi</taxon>
        <taxon>Dikarya</taxon>
        <taxon>Ascomycota</taxon>
        <taxon>Pezizomycotina</taxon>
        <taxon>Dothideomycetes</taxon>
        <taxon>Pleosporomycetidae</taxon>
        <taxon>Pleosporales</taxon>
        <taxon>Lophiostomataceae</taxon>
        <taxon>Lophiostoma</taxon>
    </lineage>
</organism>
<evidence type="ECO:0000313" key="3">
    <source>
        <dbReference type="Proteomes" id="UP000799324"/>
    </source>
</evidence>
<name>A0A6A6T0K0_9PLEO</name>
<dbReference type="Proteomes" id="UP000799324">
    <property type="component" value="Unassembled WGS sequence"/>
</dbReference>
<evidence type="ECO:0008006" key="4">
    <source>
        <dbReference type="Google" id="ProtNLM"/>
    </source>
</evidence>
<feature type="transmembrane region" description="Helical" evidence="1">
    <location>
        <begin position="12"/>
        <end position="35"/>
    </location>
</feature>
<accession>A0A6A6T0K0</accession>
<protein>
    <recommendedName>
        <fullName evidence="4">MARVEL domain-containing protein</fullName>
    </recommendedName>
</protein>
<dbReference type="EMBL" id="MU004395">
    <property type="protein sequence ID" value="KAF2652701.1"/>
    <property type="molecule type" value="Genomic_DNA"/>
</dbReference>
<keyword evidence="3" id="KW-1185">Reference proteome</keyword>
<evidence type="ECO:0000256" key="1">
    <source>
        <dbReference type="SAM" id="Phobius"/>
    </source>
</evidence>
<reference evidence="2" key="1">
    <citation type="journal article" date="2020" name="Stud. Mycol.">
        <title>101 Dothideomycetes genomes: a test case for predicting lifestyles and emergence of pathogens.</title>
        <authorList>
            <person name="Haridas S."/>
            <person name="Albert R."/>
            <person name="Binder M."/>
            <person name="Bloem J."/>
            <person name="Labutti K."/>
            <person name="Salamov A."/>
            <person name="Andreopoulos B."/>
            <person name="Baker S."/>
            <person name="Barry K."/>
            <person name="Bills G."/>
            <person name="Bluhm B."/>
            <person name="Cannon C."/>
            <person name="Castanera R."/>
            <person name="Culley D."/>
            <person name="Daum C."/>
            <person name="Ezra D."/>
            <person name="Gonzalez J."/>
            <person name="Henrissat B."/>
            <person name="Kuo A."/>
            <person name="Liang C."/>
            <person name="Lipzen A."/>
            <person name="Lutzoni F."/>
            <person name="Magnuson J."/>
            <person name="Mondo S."/>
            <person name="Nolan M."/>
            <person name="Ohm R."/>
            <person name="Pangilinan J."/>
            <person name="Park H.-J."/>
            <person name="Ramirez L."/>
            <person name="Alfaro M."/>
            <person name="Sun H."/>
            <person name="Tritt A."/>
            <person name="Yoshinaga Y."/>
            <person name="Zwiers L.-H."/>
            <person name="Turgeon B."/>
            <person name="Goodwin S."/>
            <person name="Spatafora J."/>
            <person name="Crous P."/>
            <person name="Grigoriev I."/>
        </authorList>
    </citation>
    <scope>NUCLEOTIDE SEQUENCE</scope>
    <source>
        <strain evidence="2">CBS 122681</strain>
    </source>
</reference>
<feature type="transmembrane region" description="Helical" evidence="1">
    <location>
        <begin position="73"/>
        <end position="94"/>
    </location>
</feature>
<sequence length="197" mass="21463">MPQELSHGRTLALVLSLLTITVHTLAFCVTFGVSLQSAGCSYSLLANGFATIAGIAGMVGAMKMNPNLVSAYAIVHALFLITTTLAFLCVVGAVDSGVMTPETMFPRVRIDVVATCENMDDTFGSDKAWLLQCTQILGVVKVILEFVGVAFVGAQWWALQTVRSWVRALNEKQREDVLHLQKDVEKAVLGEERDIMW</sequence>
<dbReference type="OrthoDB" id="3765137at2759"/>
<dbReference type="AlphaFoldDB" id="A0A6A6T0K0"/>
<evidence type="ECO:0000313" key="2">
    <source>
        <dbReference type="EMBL" id="KAF2652701.1"/>
    </source>
</evidence>